<feature type="domain" description="Globin" evidence="2">
    <location>
        <begin position="32"/>
        <end position="131"/>
    </location>
</feature>
<gene>
    <name evidence="3" type="ORF">JMN32_20670</name>
</gene>
<dbReference type="SUPFAM" id="SSF46458">
    <property type="entry name" value="Globin-like"/>
    <property type="match status" value="1"/>
</dbReference>
<dbReference type="RefSeq" id="WP_202858279.1">
    <property type="nucleotide sequence ID" value="NZ_JAEUGD010000065.1"/>
</dbReference>
<keyword evidence="4" id="KW-1185">Reference proteome</keyword>
<dbReference type="InterPro" id="IPR012292">
    <property type="entry name" value="Globin/Proto"/>
</dbReference>
<proteinExistence type="inferred from homology"/>
<evidence type="ECO:0000313" key="3">
    <source>
        <dbReference type="EMBL" id="MBL6448738.1"/>
    </source>
</evidence>
<dbReference type="InterPro" id="IPR044399">
    <property type="entry name" value="Mb-like_M"/>
</dbReference>
<protein>
    <submittedName>
        <fullName evidence="3">Globin</fullName>
    </submittedName>
</protein>
<dbReference type="InterPro" id="IPR009050">
    <property type="entry name" value="Globin-like_sf"/>
</dbReference>
<dbReference type="Pfam" id="PF00042">
    <property type="entry name" value="Globin"/>
    <property type="match status" value="1"/>
</dbReference>
<keyword evidence="1" id="KW-0479">Metal-binding</keyword>
<comment type="caution">
    <text evidence="3">The sequence shown here is derived from an EMBL/GenBank/DDBJ whole genome shotgun (WGS) entry which is preliminary data.</text>
</comment>
<dbReference type="GO" id="GO:0020037">
    <property type="term" value="F:heme binding"/>
    <property type="evidence" value="ECO:0007669"/>
    <property type="project" value="InterPro"/>
</dbReference>
<name>A0A937G1F6_9BACT</name>
<keyword evidence="1" id="KW-0561">Oxygen transport</keyword>
<dbReference type="GO" id="GO:0005344">
    <property type="term" value="F:oxygen carrier activity"/>
    <property type="evidence" value="ECO:0007669"/>
    <property type="project" value="UniProtKB-KW"/>
</dbReference>
<comment type="similarity">
    <text evidence="1">Belongs to the globin family.</text>
</comment>
<dbReference type="Proteomes" id="UP000614216">
    <property type="component" value="Unassembled WGS sequence"/>
</dbReference>
<reference evidence="3" key="1">
    <citation type="submission" date="2021-01" db="EMBL/GenBank/DDBJ databases">
        <title>Fulvivirga kasyanovii gen. nov., sp nov., a novel member of the phylum Bacteroidetes isolated from seawater in a mussel farm.</title>
        <authorList>
            <person name="Zhao L.-H."/>
            <person name="Wang Z.-J."/>
        </authorList>
    </citation>
    <scope>NUCLEOTIDE SEQUENCE</scope>
    <source>
        <strain evidence="3">29W222</strain>
    </source>
</reference>
<organism evidence="3 4">
    <name type="scientific">Fulvivirga marina</name>
    <dbReference type="NCBI Taxonomy" id="2494733"/>
    <lineage>
        <taxon>Bacteria</taxon>
        <taxon>Pseudomonadati</taxon>
        <taxon>Bacteroidota</taxon>
        <taxon>Cytophagia</taxon>
        <taxon>Cytophagales</taxon>
        <taxon>Fulvivirgaceae</taxon>
        <taxon>Fulvivirga</taxon>
    </lineage>
</organism>
<keyword evidence="1" id="KW-0813">Transport</keyword>
<sequence length="140" mass="16151">MTEKLVTATDKITLVQNSYGRCLSNGKVLETFYQKFLSSSVEVKERFKHTDFEQQHKLLRHGINLMIMYAAGNIAGQAGLRRIKDSHSRVRLNIDPRFYSLWKDALMSAIVQHDKKLDGETRRAWNEVLDKGIEFVTSGY</sequence>
<dbReference type="Gene3D" id="1.10.490.10">
    <property type="entry name" value="Globins"/>
    <property type="match status" value="1"/>
</dbReference>
<dbReference type="AlphaFoldDB" id="A0A937G1F6"/>
<evidence type="ECO:0000313" key="4">
    <source>
        <dbReference type="Proteomes" id="UP000614216"/>
    </source>
</evidence>
<keyword evidence="1" id="KW-0408">Iron</keyword>
<accession>A0A937G1F6</accession>
<dbReference type="InterPro" id="IPR000971">
    <property type="entry name" value="Globin"/>
</dbReference>
<keyword evidence="1" id="KW-0349">Heme</keyword>
<dbReference type="CDD" id="cd01040">
    <property type="entry name" value="Mb-like"/>
    <property type="match status" value="1"/>
</dbReference>
<evidence type="ECO:0000259" key="2">
    <source>
        <dbReference type="Pfam" id="PF00042"/>
    </source>
</evidence>
<dbReference type="EMBL" id="JAEUGD010000065">
    <property type="protein sequence ID" value="MBL6448738.1"/>
    <property type="molecule type" value="Genomic_DNA"/>
</dbReference>
<evidence type="ECO:0000256" key="1">
    <source>
        <dbReference type="RuleBase" id="RU000356"/>
    </source>
</evidence>
<dbReference type="GO" id="GO:0019825">
    <property type="term" value="F:oxygen binding"/>
    <property type="evidence" value="ECO:0007669"/>
    <property type="project" value="InterPro"/>
</dbReference>